<evidence type="ECO:0000259" key="1">
    <source>
        <dbReference type="Pfam" id="PF01243"/>
    </source>
</evidence>
<dbReference type="RefSeq" id="WP_113920868.1">
    <property type="nucleotide sequence ID" value="NZ_CALNCS010000171.1"/>
</dbReference>
<dbReference type="InterPro" id="IPR012349">
    <property type="entry name" value="Split_barrel_FMN-bd"/>
</dbReference>
<evidence type="ECO:0000313" key="3">
    <source>
        <dbReference type="Proteomes" id="UP000253490"/>
    </source>
</evidence>
<name>A0A366I6Z2_9FIRM</name>
<dbReference type="Pfam" id="PF01243">
    <property type="entry name" value="PNPOx_N"/>
    <property type="match status" value="1"/>
</dbReference>
<accession>A0A366I6Z2</accession>
<dbReference type="AlphaFoldDB" id="A0A366I6Z2"/>
<dbReference type="OrthoDB" id="595289at2"/>
<dbReference type="SUPFAM" id="SSF50475">
    <property type="entry name" value="FMN-binding split barrel"/>
    <property type="match status" value="1"/>
</dbReference>
<reference evidence="2 3" key="1">
    <citation type="submission" date="2018-06" db="EMBL/GenBank/DDBJ databases">
        <title>Genomic Encyclopedia of Type Strains, Phase IV (KMG-IV): sequencing the most valuable type-strain genomes for metagenomic binning, comparative biology and taxonomic classification.</title>
        <authorList>
            <person name="Goeker M."/>
        </authorList>
    </citation>
    <scope>NUCLEOTIDE SEQUENCE [LARGE SCALE GENOMIC DNA]</scope>
    <source>
        <strain evidence="2 3">DSM 22112</strain>
    </source>
</reference>
<gene>
    <name evidence="2" type="ORF">DES36_110100</name>
</gene>
<sequence length="125" mass="13793">MLNEKLLEVLSHPSDGIVAIVTQGKDEPHVVNTWNSYIYVTEDDKLLIPSAGMSKTEKNIEANSKIKLTIGSREVQGKMYKGTGFLITGTGNFIKSGANFDLTKEKFEWARAALEITVESTTQTI</sequence>
<dbReference type="Proteomes" id="UP000253490">
    <property type="component" value="Unassembled WGS sequence"/>
</dbReference>
<comment type="caution">
    <text evidence="2">The sequence shown here is derived from an EMBL/GenBank/DDBJ whole genome shotgun (WGS) entry which is preliminary data.</text>
</comment>
<dbReference type="Gene3D" id="2.30.110.10">
    <property type="entry name" value="Electron Transport, Fmn-binding Protein, Chain A"/>
    <property type="match status" value="1"/>
</dbReference>
<proteinExistence type="predicted"/>
<feature type="domain" description="Pyridoxamine 5'-phosphate oxidase N-terminal" evidence="1">
    <location>
        <begin position="3"/>
        <end position="103"/>
    </location>
</feature>
<evidence type="ECO:0000313" key="2">
    <source>
        <dbReference type="EMBL" id="RBP63357.1"/>
    </source>
</evidence>
<protein>
    <submittedName>
        <fullName evidence="2">Pyridoxamine 5'-phosphate oxidase</fullName>
    </submittedName>
</protein>
<organism evidence="2 3">
    <name type="scientific">Alkalibaculum bacchi</name>
    <dbReference type="NCBI Taxonomy" id="645887"/>
    <lineage>
        <taxon>Bacteria</taxon>
        <taxon>Bacillati</taxon>
        <taxon>Bacillota</taxon>
        <taxon>Clostridia</taxon>
        <taxon>Eubacteriales</taxon>
        <taxon>Eubacteriaceae</taxon>
        <taxon>Alkalibaculum</taxon>
    </lineage>
</organism>
<dbReference type="EMBL" id="QNRX01000010">
    <property type="protein sequence ID" value="RBP63357.1"/>
    <property type="molecule type" value="Genomic_DNA"/>
</dbReference>
<keyword evidence="3" id="KW-1185">Reference proteome</keyword>
<dbReference type="InterPro" id="IPR011576">
    <property type="entry name" value="Pyridox_Oxase_N"/>
</dbReference>